<keyword evidence="1" id="KW-0067">ATP-binding</keyword>
<evidence type="ECO:0000313" key="2">
    <source>
        <dbReference type="Proteomes" id="UP001235513"/>
    </source>
</evidence>
<dbReference type="Proteomes" id="UP001235513">
    <property type="component" value="Unassembled WGS sequence"/>
</dbReference>
<organism evidence="1 2">
    <name type="scientific">Chryseobacterium lathyri</name>
    <dbReference type="NCBI Taxonomy" id="395933"/>
    <lineage>
        <taxon>Bacteria</taxon>
        <taxon>Pseudomonadati</taxon>
        <taxon>Bacteroidota</taxon>
        <taxon>Flavobacteriia</taxon>
        <taxon>Flavobacteriales</taxon>
        <taxon>Weeksellaceae</taxon>
        <taxon>Chryseobacterium group</taxon>
        <taxon>Chryseobacterium</taxon>
    </lineage>
</organism>
<dbReference type="Gene3D" id="3.40.50.300">
    <property type="entry name" value="P-loop containing nucleotide triphosphate hydrolases"/>
    <property type="match status" value="1"/>
</dbReference>
<dbReference type="InterPro" id="IPR027417">
    <property type="entry name" value="P-loop_NTPase"/>
</dbReference>
<comment type="caution">
    <text evidence="1">The sequence shown here is derived from an EMBL/GenBank/DDBJ whole genome shotgun (WGS) entry which is preliminary data.</text>
</comment>
<reference evidence="1 2" key="1">
    <citation type="submission" date="2023-07" db="EMBL/GenBank/DDBJ databases">
        <title>Sorghum-associated microbial communities from plants grown in Nebraska, USA.</title>
        <authorList>
            <person name="Schachtman D."/>
        </authorList>
    </citation>
    <scope>NUCLEOTIDE SEQUENCE [LARGE SCALE GENOMIC DNA]</scope>
    <source>
        <strain evidence="1 2">CC351</strain>
    </source>
</reference>
<gene>
    <name evidence="1" type="ORF">J2T04_001161</name>
</gene>
<protein>
    <submittedName>
        <fullName evidence="1">Energy-coupling factor transporter ATP-binding protein EcfA2</fullName>
    </submittedName>
</protein>
<dbReference type="RefSeq" id="WP_306841966.1">
    <property type="nucleotide sequence ID" value="NZ_JAUSRL010000002.1"/>
</dbReference>
<keyword evidence="1" id="KW-0547">Nucleotide-binding</keyword>
<sequence length="723" mass="84372">MKILKLDFENCFGIGQLKHEFDFSKVNSYLIYAPNGTMKTSFAKTFDLISKNDKKNLPKDIVYGKKSKFEILFDDEEINPDSILVINAEDNSYDSTNKITSFIARKELKEKYDQIYSELNNSKAELLKKLKTISKSTDCEVEYIGTFSNDSQKNFFDVLSSSVDQLTEDSDKITFKYNTVFDTKGIVKKFLEKNEDLLDDYVENYNQILSNSKLFKLSGDNTFGTYQANEIMKSIEDNSYFDAGHKFVLEDGTEITGSSQLKEIYNAELERILADEKLKESFNKVDKAIGANIDLRAFKQVIEQNNSLLVNLKDYEGFKKKVWTSFVSEVKDDAEVLSKMYEEKKKELHIIISESKKELELWKDIITKFNDRFYVPFEVKIGNLHDVILKRETANLEFIFTDKNEESKPQTKENLLKILSKGEQRAYFILQFLFEIESRKNNSQETLLIFDDIADSFDYKNKYAIIEYIIELNQSEKFKSLILTHNFDFYRTIASRLNMDKQTYMTSKDENRTINIVEGLYKKDLFKEFLKSPHDPKIFISLISFIRNIIDYSDSSDADDCIKLTSCLHEKINSKDITVDDVFTIYKNRITKLRDKELDLDKTIKIQNFIFATADSIIKEKDINEILLENKITLAIATRLRAEQYMISKLPEVDLTKIKHVQTRVLSNMYKKKHPTSLNLGIIDKVNLMTPENIHVNSFMYEPLIDMSVYHLLNLYQETKNLN</sequence>
<accession>A0ABT9SIM8</accession>
<keyword evidence="2" id="KW-1185">Reference proteome</keyword>
<name>A0ABT9SIM8_9FLAO</name>
<dbReference type="EMBL" id="JAUSRL010000002">
    <property type="protein sequence ID" value="MDP9959282.1"/>
    <property type="molecule type" value="Genomic_DNA"/>
</dbReference>
<evidence type="ECO:0000313" key="1">
    <source>
        <dbReference type="EMBL" id="MDP9959282.1"/>
    </source>
</evidence>
<dbReference type="GO" id="GO:0005524">
    <property type="term" value="F:ATP binding"/>
    <property type="evidence" value="ECO:0007669"/>
    <property type="project" value="UniProtKB-KW"/>
</dbReference>
<dbReference type="SUPFAM" id="SSF52540">
    <property type="entry name" value="P-loop containing nucleoside triphosphate hydrolases"/>
    <property type="match status" value="1"/>
</dbReference>
<proteinExistence type="predicted"/>